<dbReference type="RefSeq" id="XP_007393884.1">
    <property type="nucleotide sequence ID" value="XM_007393822.1"/>
</dbReference>
<protein>
    <recommendedName>
        <fullName evidence="3">F-box domain-containing protein</fullName>
    </recommendedName>
</protein>
<name>K5WGW7_PHACS</name>
<dbReference type="EMBL" id="JH930470">
    <property type="protein sequence ID" value="EKM58575.1"/>
    <property type="molecule type" value="Genomic_DNA"/>
</dbReference>
<dbReference type="Proteomes" id="UP000008370">
    <property type="component" value="Unassembled WGS sequence"/>
</dbReference>
<proteinExistence type="predicted"/>
<keyword evidence="2" id="KW-1185">Reference proteome</keyword>
<dbReference type="HOGENOM" id="CLU_616928_0_0_1"/>
<dbReference type="AlphaFoldDB" id="K5WGW7"/>
<evidence type="ECO:0000313" key="1">
    <source>
        <dbReference type="EMBL" id="EKM58575.1"/>
    </source>
</evidence>
<gene>
    <name evidence="1" type="ORF">PHACADRAFT_253023</name>
</gene>
<evidence type="ECO:0008006" key="3">
    <source>
        <dbReference type="Google" id="ProtNLM"/>
    </source>
</evidence>
<dbReference type="InParanoid" id="K5WGW7"/>
<accession>K5WGW7</accession>
<dbReference type="OrthoDB" id="10414980at2759"/>
<dbReference type="KEGG" id="pco:PHACADRAFT_253023"/>
<dbReference type="GeneID" id="18915646"/>
<sequence length="454" mass="50293">MSTSSTPPLSPLQSFNDTANSLLVFDRFPVEVFDVVFDFVRIEDERGRTDKRTLFSCSRVSKAWHSLTLRHRFHSVSLFARTGNPYEQRIRKNCFLQDFVRSPLFPTVQSYIQRLTLRWGIADLDPYIGADLPGYLPLFPALRSLKLRGLLGRRIPAPPLQHPPVLDSLCIEGWVCHARSHDPRVLFDVLSCFDSIGELQLEDLCQWLPADGLELGENEHPRVSSLVLRDSTCQHPVCDILESAIAHEKPLRRLDLRALSSTDARGGVDLLESFSRTIEDFQCAISSTGDTVSSQADASPPFDFSQLPLLRTLTVAVALPLSRTRARSVGGGEDLDKAAPWDRAIASLDTLRARARPSGALKLLRLQLAPARALADKAQTAASVLEALRRHDASVRALERALLALVEARCVQLVQIGVYTAPPASGLRGACQHRCDEFVLGLFPKLRQAGVLRA</sequence>
<evidence type="ECO:0000313" key="2">
    <source>
        <dbReference type="Proteomes" id="UP000008370"/>
    </source>
</evidence>
<reference evidence="1 2" key="1">
    <citation type="journal article" date="2012" name="BMC Genomics">
        <title>Comparative genomics of the white-rot fungi, Phanerochaete carnosa and P. chrysosporium, to elucidate the genetic basis of the distinct wood types they colonize.</title>
        <authorList>
            <person name="Suzuki H."/>
            <person name="MacDonald J."/>
            <person name="Syed K."/>
            <person name="Salamov A."/>
            <person name="Hori C."/>
            <person name="Aerts A."/>
            <person name="Henrissat B."/>
            <person name="Wiebenga A."/>
            <person name="vanKuyk P.A."/>
            <person name="Barry K."/>
            <person name="Lindquist E."/>
            <person name="LaButti K."/>
            <person name="Lapidus A."/>
            <person name="Lucas S."/>
            <person name="Coutinho P."/>
            <person name="Gong Y."/>
            <person name="Samejima M."/>
            <person name="Mahadevan R."/>
            <person name="Abou-Zaid M."/>
            <person name="de Vries R.P."/>
            <person name="Igarashi K."/>
            <person name="Yadav J.S."/>
            <person name="Grigoriev I.V."/>
            <person name="Master E.R."/>
        </authorList>
    </citation>
    <scope>NUCLEOTIDE SEQUENCE [LARGE SCALE GENOMIC DNA]</scope>
    <source>
        <strain evidence="1 2">HHB-10118-sp</strain>
    </source>
</reference>
<organism evidence="1 2">
    <name type="scientific">Phanerochaete carnosa (strain HHB-10118-sp)</name>
    <name type="common">White-rot fungus</name>
    <name type="synonym">Peniophora carnosa</name>
    <dbReference type="NCBI Taxonomy" id="650164"/>
    <lineage>
        <taxon>Eukaryota</taxon>
        <taxon>Fungi</taxon>
        <taxon>Dikarya</taxon>
        <taxon>Basidiomycota</taxon>
        <taxon>Agaricomycotina</taxon>
        <taxon>Agaricomycetes</taxon>
        <taxon>Polyporales</taxon>
        <taxon>Phanerochaetaceae</taxon>
        <taxon>Phanerochaete</taxon>
    </lineage>
</organism>